<dbReference type="RefSeq" id="WP_071974619.1">
    <property type="nucleotide sequence ID" value="NZ_CP017601.1"/>
</dbReference>
<dbReference type="AlphaFoldDB" id="A0A2S6F5K6"/>
<name>A0A2S6F5K6_LEGPN</name>
<proteinExistence type="predicted"/>
<comment type="caution">
    <text evidence="8">The sequence shown here is derived from an EMBL/GenBank/DDBJ whole genome shotgun (WGS) entry which is preliminary data.</text>
</comment>
<evidence type="ECO:0000256" key="6">
    <source>
        <dbReference type="ARBA" id="ARBA00023288"/>
    </source>
</evidence>
<sequence length="42" mass="4695">MRHIYFALLFIVVTMASLCLSACGQKGPLYLPEQEKKATANH</sequence>
<accession>A0A2S6F5K6</accession>
<dbReference type="InterPro" id="IPR032831">
    <property type="entry name" value="LptM_cons"/>
</dbReference>
<organism evidence="8 9">
    <name type="scientific">Legionella pneumophila</name>
    <dbReference type="NCBI Taxonomy" id="446"/>
    <lineage>
        <taxon>Bacteria</taxon>
        <taxon>Pseudomonadati</taxon>
        <taxon>Pseudomonadota</taxon>
        <taxon>Gammaproteobacteria</taxon>
        <taxon>Legionellales</taxon>
        <taxon>Legionellaceae</taxon>
        <taxon>Legionella</taxon>
    </lineage>
</organism>
<reference evidence="7" key="1">
    <citation type="journal article" date="2018" name="Genome Biol.">
        <title>SKESA: strategic k-mer extension for scrupulous assemblies.</title>
        <authorList>
            <person name="Souvorov A."/>
            <person name="Agarwala R."/>
            <person name="Lipman D.J."/>
        </authorList>
    </citation>
    <scope>NUCLEOTIDE SEQUENCE</scope>
    <source>
        <strain evidence="7">D3612</strain>
    </source>
</reference>
<gene>
    <name evidence="8" type="ORF">C3928_02490</name>
    <name evidence="7" type="ORF">I8Y58_001273</name>
</gene>
<protein>
    <submittedName>
        <fullName evidence="8">Lipopeptide</fullName>
    </submittedName>
</protein>
<evidence type="ECO:0000313" key="7">
    <source>
        <dbReference type="EMBL" id="HAT1596054.1"/>
    </source>
</evidence>
<keyword evidence="2" id="KW-0732">Signal</keyword>
<dbReference type="NCBIfam" id="NF047847">
    <property type="entry name" value="SS_mature_LptM"/>
    <property type="match status" value="1"/>
</dbReference>
<evidence type="ECO:0000256" key="2">
    <source>
        <dbReference type="ARBA" id="ARBA00022729"/>
    </source>
</evidence>
<evidence type="ECO:0000256" key="3">
    <source>
        <dbReference type="ARBA" id="ARBA00023136"/>
    </source>
</evidence>
<evidence type="ECO:0000313" key="9">
    <source>
        <dbReference type="Proteomes" id="UP000239239"/>
    </source>
</evidence>
<dbReference type="EMBL" id="DACSEI010000009">
    <property type="protein sequence ID" value="HAT1596054.1"/>
    <property type="molecule type" value="Genomic_DNA"/>
</dbReference>
<reference evidence="7" key="3">
    <citation type="submission" date="2020-11" db="EMBL/GenBank/DDBJ databases">
        <authorList>
            <consortium name="NCBI Pathogen Detection Project"/>
        </authorList>
    </citation>
    <scope>NUCLEOTIDE SEQUENCE</scope>
    <source>
        <strain evidence="7">D3612</strain>
    </source>
</reference>
<keyword evidence="4" id="KW-0564">Palmitate</keyword>
<keyword evidence="6" id="KW-0449">Lipoprotein</keyword>
<dbReference type="Pfam" id="PF13627">
    <property type="entry name" value="LptM_cons"/>
    <property type="match status" value="1"/>
</dbReference>
<reference evidence="8 9" key="2">
    <citation type="submission" date="2018-02" db="EMBL/GenBank/DDBJ databases">
        <title>Draft genome sequences of four Legionella pneumophila clinical strains isolated in Ontario.</title>
        <authorList>
            <person name="Fortuna A."/>
            <person name="Ramnarine R."/>
            <person name="Li A."/>
            <person name="Frantz C."/>
            <person name="Mallo G."/>
        </authorList>
    </citation>
    <scope>NUCLEOTIDE SEQUENCE [LARGE SCALE GENOMIC DNA]</scope>
    <source>
        <strain evidence="8 9">LG61</strain>
    </source>
</reference>
<dbReference type="Proteomes" id="UP000861567">
    <property type="component" value="Unassembled WGS sequence"/>
</dbReference>
<dbReference type="OrthoDB" id="8550022at2"/>
<evidence type="ECO:0000256" key="1">
    <source>
        <dbReference type="ARBA" id="ARBA00004459"/>
    </source>
</evidence>
<comment type="subcellular location">
    <subcellularLocation>
        <location evidence="1">Cell outer membrane</location>
        <topology evidence="1">Lipid-anchor</topology>
    </subcellularLocation>
</comment>
<evidence type="ECO:0000256" key="4">
    <source>
        <dbReference type="ARBA" id="ARBA00023139"/>
    </source>
</evidence>
<dbReference type="EMBL" id="PQWY01000004">
    <property type="protein sequence ID" value="PPK32719.1"/>
    <property type="molecule type" value="Genomic_DNA"/>
</dbReference>
<keyword evidence="5" id="KW-0998">Cell outer membrane</keyword>
<evidence type="ECO:0000313" key="8">
    <source>
        <dbReference type="EMBL" id="PPK32719.1"/>
    </source>
</evidence>
<keyword evidence="3" id="KW-0472">Membrane</keyword>
<evidence type="ECO:0000256" key="5">
    <source>
        <dbReference type="ARBA" id="ARBA00023237"/>
    </source>
</evidence>
<dbReference type="Proteomes" id="UP000239239">
    <property type="component" value="Unassembled WGS sequence"/>
</dbReference>
<dbReference type="GO" id="GO:0009279">
    <property type="term" value="C:cell outer membrane"/>
    <property type="evidence" value="ECO:0007669"/>
    <property type="project" value="UniProtKB-SubCell"/>
</dbReference>